<name>A0A1D2MD83_ORCCI</name>
<keyword evidence="2" id="KW-1185">Reference proteome</keyword>
<dbReference type="AlphaFoldDB" id="A0A1D2MD83"/>
<protein>
    <submittedName>
        <fullName evidence="1">Uncharacterized protein</fullName>
    </submittedName>
</protein>
<evidence type="ECO:0000313" key="2">
    <source>
        <dbReference type="Proteomes" id="UP000094527"/>
    </source>
</evidence>
<accession>A0A1D2MD83</accession>
<dbReference type="Proteomes" id="UP000094527">
    <property type="component" value="Unassembled WGS sequence"/>
</dbReference>
<reference evidence="1 2" key="1">
    <citation type="journal article" date="2016" name="Genome Biol. Evol.">
        <title>Gene Family Evolution Reflects Adaptation to Soil Environmental Stressors in the Genome of the Collembolan Orchesella cincta.</title>
        <authorList>
            <person name="Faddeeva-Vakhrusheva A."/>
            <person name="Derks M.F."/>
            <person name="Anvar S.Y."/>
            <person name="Agamennone V."/>
            <person name="Suring W."/>
            <person name="Smit S."/>
            <person name="van Straalen N.M."/>
            <person name="Roelofs D."/>
        </authorList>
    </citation>
    <scope>NUCLEOTIDE SEQUENCE [LARGE SCALE GENOMIC DNA]</scope>
    <source>
        <tissue evidence="1">Mixed pool</tissue>
    </source>
</reference>
<comment type="caution">
    <text evidence="1">The sequence shown here is derived from an EMBL/GenBank/DDBJ whole genome shotgun (WGS) entry which is preliminary data.</text>
</comment>
<evidence type="ECO:0000313" key="1">
    <source>
        <dbReference type="EMBL" id="ODM90940.1"/>
    </source>
</evidence>
<dbReference type="EMBL" id="LJIJ01001737">
    <property type="protein sequence ID" value="ODM90940.1"/>
    <property type="molecule type" value="Genomic_DNA"/>
</dbReference>
<gene>
    <name evidence="1" type="ORF">Ocin01_15743</name>
</gene>
<organism evidence="1 2">
    <name type="scientific">Orchesella cincta</name>
    <name type="common">Springtail</name>
    <name type="synonym">Podura cincta</name>
    <dbReference type="NCBI Taxonomy" id="48709"/>
    <lineage>
        <taxon>Eukaryota</taxon>
        <taxon>Metazoa</taxon>
        <taxon>Ecdysozoa</taxon>
        <taxon>Arthropoda</taxon>
        <taxon>Hexapoda</taxon>
        <taxon>Collembola</taxon>
        <taxon>Entomobryomorpha</taxon>
        <taxon>Entomobryoidea</taxon>
        <taxon>Orchesellidae</taxon>
        <taxon>Orchesellinae</taxon>
        <taxon>Orchesella</taxon>
    </lineage>
</organism>
<sequence length="160" mass="17267">MLNNCSSISNPSAANTKVFHARFADSEAKIVPVNDRNVGKVLQPWCQGLSVEVTTDAVGIVSVDGTETVAHTDGQSNSHWESTSCPIKFDRDPENKHCKHNYAIRPENVSVAITSASEIVTVAETGIAVSMGGAKIIEVRAQLDNDEQNDDTNFKLKSLL</sequence>
<proteinExistence type="predicted"/>